<name>A0ABP6SKV8_9ACTN</name>
<dbReference type="Pfam" id="PF03404">
    <property type="entry name" value="Mo-co_dimer"/>
    <property type="match status" value="1"/>
</dbReference>
<evidence type="ECO:0000256" key="3">
    <source>
        <dbReference type="ARBA" id="ARBA00022617"/>
    </source>
</evidence>
<comment type="caution">
    <text evidence="9">The sequence shown here is derived from an EMBL/GenBank/DDBJ whole genome shotgun (WGS) entry which is preliminary data.</text>
</comment>
<keyword evidence="4" id="KW-0479">Metal-binding</keyword>
<dbReference type="SUPFAM" id="SSF56524">
    <property type="entry name" value="Oxidoreductase molybdopterin-binding domain"/>
    <property type="match status" value="1"/>
</dbReference>
<evidence type="ECO:0000259" key="7">
    <source>
        <dbReference type="Pfam" id="PF00174"/>
    </source>
</evidence>
<organism evidence="9 10">
    <name type="scientific">Streptomyces sannanensis</name>
    <dbReference type="NCBI Taxonomy" id="285536"/>
    <lineage>
        <taxon>Bacteria</taxon>
        <taxon>Bacillati</taxon>
        <taxon>Actinomycetota</taxon>
        <taxon>Actinomycetes</taxon>
        <taxon>Kitasatosporales</taxon>
        <taxon>Streptomycetaceae</taxon>
        <taxon>Streptomyces</taxon>
    </lineage>
</organism>
<evidence type="ECO:0000256" key="2">
    <source>
        <dbReference type="ARBA" id="ARBA00022505"/>
    </source>
</evidence>
<evidence type="ECO:0000256" key="5">
    <source>
        <dbReference type="ARBA" id="ARBA00023002"/>
    </source>
</evidence>
<dbReference type="Pfam" id="PF00174">
    <property type="entry name" value="Oxidored_molyb"/>
    <property type="match status" value="1"/>
</dbReference>
<feature type="domain" description="Moybdenum cofactor oxidoreductase dimerisation" evidence="8">
    <location>
        <begin position="247"/>
        <end position="358"/>
    </location>
</feature>
<dbReference type="PRINTS" id="PR00407">
    <property type="entry name" value="EUMOPTERIN"/>
</dbReference>
<dbReference type="PROSITE" id="PS00559">
    <property type="entry name" value="MOLYBDOPTERIN_EUK"/>
    <property type="match status" value="1"/>
</dbReference>
<dbReference type="PANTHER" id="PTHR19372:SF7">
    <property type="entry name" value="SULFITE OXIDASE, MITOCHONDRIAL"/>
    <property type="match status" value="1"/>
</dbReference>
<keyword evidence="5" id="KW-0560">Oxidoreductase</keyword>
<keyword evidence="10" id="KW-1185">Reference proteome</keyword>
<dbReference type="PANTHER" id="PTHR19372">
    <property type="entry name" value="SULFITE REDUCTASE"/>
    <property type="match status" value="1"/>
</dbReference>
<evidence type="ECO:0000256" key="6">
    <source>
        <dbReference type="ARBA" id="ARBA00023004"/>
    </source>
</evidence>
<evidence type="ECO:0000256" key="1">
    <source>
        <dbReference type="ARBA" id="ARBA00001924"/>
    </source>
</evidence>
<protein>
    <submittedName>
        <fullName evidence="9">Sulfite oxidase</fullName>
    </submittedName>
</protein>
<evidence type="ECO:0000256" key="4">
    <source>
        <dbReference type="ARBA" id="ARBA00022723"/>
    </source>
</evidence>
<keyword evidence="3" id="KW-0349">Heme</keyword>
<dbReference type="InterPro" id="IPR022407">
    <property type="entry name" value="OxRdtase_Mopterin_BS"/>
</dbReference>
<dbReference type="EMBL" id="BAAAYL010000001">
    <property type="protein sequence ID" value="GAA3379500.1"/>
    <property type="molecule type" value="Genomic_DNA"/>
</dbReference>
<dbReference type="RefSeq" id="WP_345044053.1">
    <property type="nucleotide sequence ID" value="NZ_BAAAYL010000001.1"/>
</dbReference>
<dbReference type="Gene3D" id="3.90.420.10">
    <property type="entry name" value="Oxidoreductase, molybdopterin-binding domain"/>
    <property type="match status" value="1"/>
</dbReference>
<proteinExistence type="predicted"/>
<dbReference type="InterPro" id="IPR000572">
    <property type="entry name" value="OxRdtase_Mopterin-bd_dom"/>
</dbReference>
<evidence type="ECO:0000259" key="8">
    <source>
        <dbReference type="Pfam" id="PF03404"/>
    </source>
</evidence>
<dbReference type="InterPro" id="IPR036374">
    <property type="entry name" value="OxRdtase_Mopterin-bd_sf"/>
</dbReference>
<comment type="cofactor">
    <cofactor evidence="1">
        <name>Mo-molybdopterin</name>
        <dbReference type="ChEBI" id="CHEBI:71302"/>
    </cofactor>
</comment>
<dbReference type="InterPro" id="IPR008335">
    <property type="entry name" value="Mopterin_OxRdtase_euk"/>
</dbReference>
<evidence type="ECO:0000313" key="9">
    <source>
        <dbReference type="EMBL" id="GAA3379500.1"/>
    </source>
</evidence>
<reference evidence="10" key="1">
    <citation type="journal article" date="2019" name="Int. J. Syst. Evol. Microbiol.">
        <title>The Global Catalogue of Microorganisms (GCM) 10K type strain sequencing project: providing services to taxonomists for standard genome sequencing and annotation.</title>
        <authorList>
            <consortium name="The Broad Institute Genomics Platform"/>
            <consortium name="The Broad Institute Genome Sequencing Center for Infectious Disease"/>
            <person name="Wu L."/>
            <person name="Ma J."/>
        </authorList>
    </citation>
    <scope>NUCLEOTIDE SEQUENCE [LARGE SCALE GENOMIC DNA]</scope>
    <source>
        <strain evidence="10">JCM 9651</strain>
    </source>
</reference>
<dbReference type="InterPro" id="IPR005066">
    <property type="entry name" value="MoCF_OxRdtse_dimer"/>
</dbReference>
<sequence length="361" mass="38972">MGTWDKRGDMVVHEVEPYNAEPPPGALLDQITPLDTFYGRNHGPIPRIDAASWRLRVDGLVDRPLELSMDELQRRFPERTVVATLQCAGNRRADLMRFRDIPGQEPWGPGATSTACWSGVGLANVLAEAGLQAQAAHIAFTGADVSQEAYPPQPFGASIPAAKATSSEVLLAWAMNDQALPIAHGAPLRVVVPGWIGARSVKWLQRITAQAEPTDNYFQTAYSVLPPEADPHKTEPGDGITLGPITLHCAILRPDEGAQLPAGPTDVTGFAFAGDDRTVARVDVSGDGGSTWIHADLDAPENPWTWQHWRATLTLPAGETELVARAWDSTAAVQPESPATVWNPKGYANNSWARLNVTCHP</sequence>
<feature type="domain" description="Oxidoreductase molybdopterin-binding" evidence="7">
    <location>
        <begin position="42"/>
        <end position="217"/>
    </location>
</feature>
<dbReference type="Gene3D" id="2.60.40.650">
    <property type="match status" value="1"/>
</dbReference>
<evidence type="ECO:0000313" key="10">
    <source>
        <dbReference type="Proteomes" id="UP001499990"/>
    </source>
</evidence>
<gene>
    <name evidence="9" type="ORF">GCM10020367_63280</name>
</gene>
<dbReference type="CDD" id="cd02110">
    <property type="entry name" value="SO_family_Moco_dimer"/>
    <property type="match status" value="1"/>
</dbReference>
<keyword evidence="2" id="KW-0500">Molybdenum</keyword>
<accession>A0ABP6SKV8</accession>
<keyword evidence="6" id="KW-0408">Iron</keyword>
<dbReference type="Proteomes" id="UP001499990">
    <property type="component" value="Unassembled WGS sequence"/>
</dbReference>
<dbReference type="SUPFAM" id="SSF81296">
    <property type="entry name" value="E set domains"/>
    <property type="match status" value="1"/>
</dbReference>
<dbReference type="InterPro" id="IPR014756">
    <property type="entry name" value="Ig_E-set"/>
</dbReference>